<dbReference type="EMBL" id="GGEC01027584">
    <property type="protein sequence ID" value="MBX08068.1"/>
    <property type="molecule type" value="Transcribed_RNA"/>
</dbReference>
<accession>A0A2P2KQR8</accession>
<evidence type="ECO:0000313" key="1">
    <source>
        <dbReference type="EMBL" id="MBX08068.1"/>
    </source>
</evidence>
<sequence>MMSIICVRFEFCECEISCYTYLHVIDFVSGA</sequence>
<organism evidence="1">
    <name type="scientific">Rhizophora mucronata</name>
    <name type="common">Asiatic mangrove</name>
    <dbReference type="NCBI Taxonomy" id="61149"/>
    <lineage>
        <taxon>Eukaryota</taxon>
        <taxon>Viridiplantae</taxon>
        <taxon>Streptophyta</taxon>
        <taxon>Embryophyta</taxon>
        <taxon>Tracheophyta</taxon>
        <taxon>Spermatophyta</taxon>
        <taxon>Magnoliopsida</taxon>
        <taxon>eudicotyledons</taxon>
        <taxon>Gunneridae</taxon>
        <taxon>Pentapetalae</taxon>
        <taxon>rosids</taxon>
        <taxon>fabids</taxon>
        <taxon>Malpighiales</taxon>
        <taxon>Rhizophoraceae</taxon>
        <taxon>Rhizophora</taxon>
    </lineage>
</organism>
<dbReference type="AlphaFoldDB" id="A0A2P2KQR8"/>
<proteinExistence type="predicted"/>
<name>A0A2P2KQR8_RHIMU</name>
<reference evidence="1" key="1">
    <citation type="submission" date="2018-02" db="EMBL/GenBank/DDBJ databases">
        <title>Rhizophora mucronata_Transcriptome.</title>
        <authorList>
            <person name="Meera S.P."/>
            <person name="Sreeshan A."/>
            <person name="Augustine A."/>
        </authorList>
    </citation>
    <scope>NUCLEOTIDE SEQUENCE</scope>
    <source>
        <tissue evidence="1">Leaf</tissue>
    </source>
</reference>
<protein>
    <submittedName>
        <fullName evidence="1">Uncharacterized protein</fullName>
    </submittedName>
</protein>